<feature type="compositionally biased region" description="Polar residues" evidence="1">
    <location>
        <begin position="54"/>
        <end position="63"/>
    </location>
</feature>
<evidence type="ECO:0000259" key="2">
    <source>
        <dbReference type="Pfam" id="PF24852"/>
    </source>
</evidence>
<dbReference type="STRING" id="1331196.A0A1B9II55"/>
<name>A0A1B9II55_9TREE</name>
<feature type="region of interest" description="Disordered" evidence="1">
    <location>
        <begin position="195"/>
        <end position="230"/>
    </location>
</feature>
<feature type="region of interest" description="Disordered" evidence="1">
    <location>
        <begin position="1"/>
        <end position="42"/>
    </location>
</feature>
<gene>
    <name evidence="3" type="ORF">L486_07184</name>
</gene>
<dbReference type="EMBL" id="KI669467">
    <property type="protein sequence ID" value="OCF55074.1"/>
    <property type="molecule type" value="Genomic_DNA"/>
</dbReference>
<dbReference type="AlphaFoldDB" id="A0A1B9II55"/>
<accession>A0A1B9II55</accession>
<evidence type="ECO:0000313" key="4">
    <source>
        <dbReference type="Proteomes" id="UP000092583"/>
    </source>
</evidence>
<proteinExistence type="predicted"/>
<dbReference type="PANTHER" id="PTHR42339:SF1">
    <property type="entry name" value="HISTONE H1"/>
    <property type="match status" value="1"/>
</dbReference>
<keyword evidence="4" id="KW-1185">Reference proteome</keyword>
<reference evidence="4" key="2">
    <citation type="submission" date="2013-12" db="EMBL/GenBank/DDBJ databases">
        <title>Evolution of pathogenesis and genome organization in the Tremellales.</title>
        <authorList>
            <person name="Cuomo C."/>
            <person name="Litvintseva A."/>
            <person name="Heitman J."/>
            <person name="Chen Y."/>
            <person name="Sun S."/>
            <person name="Springer D."/>
            <person name="Dromer F."/>
            <person name="Young S."/>
            <person name="Zeng Q."/>
            <person name="Chapman S."/>
            <person name="Gujja S."/>
            <person name="Saif S."/>
            <person name="Birren B."/>
        </authorList>
    </citation>
    <scope>NUCLEOTIDE SEQUENCE [LARGE SCALE GENOMIC DNA]</scope>
    <source>
        <strain evidence="4">CBS 10435</strain>
    </source>
</reference>
<feature type="domain" description="DUF7726" evidence="2">
    <location>
        <begin position="251"/>
        <end position="334"/>
    </location>
</feature>
<feature type="domain" description="DUF7726" evidence="2">
    <location>
        <begin position="125"/>
        <end position="194"/>
    </location>
</feature>
<dbReference type="Pfam" id="PF24852">
    <property type="entry name" value="DUF7726"/>
    <property type="match status" value="2"/>
</dbReference>
<dbReference type="OrthoDB" id="2592504at2759"/>
<organism evidence="3 4">
    <name type="scientific">Kwoniella mangroviensis CBS 10435</name>
    <dbReference type="NCBI Taxonomy" id="1331196"/>
    <lineage>
        <taxon>Eukaryota</taxon>
        <taxon>Fungi</taxon>
        <taxon>Dikarya</taxon>
        <taxon>Basidiomycota</taxon>
        <taxon>Agaricomycotina</taxon>
        <taxon>Tremellomycetes</taxon>
        <taxon>Tremellales</taxon>
        <taxon>Cryptococcaceae</taxon>
        <taxon>Kwoniella</taxon>
    </lineage>
</organism>
<evidence type="ECO:0000313" key="3">
    <source>
        <dbReference type="EMBL" id="OCF55074.1"/>
    </source>
</evidence>
<dbReference type="Proteomes" id="UP000092583">
    <property type="component" value="Unassembled WGS sequence"/>
</dbReference>
<feature type="compositionally biased region" description="Basic and acidic residues" evidence="1">
    <location>
        <begin position="216"/>
        <end position="229"/>
    </location>
</feature>
<dbReference type="InterPro" id="IPR056143">
    <property type="entry name" value="DUF7726"/>
</dbReference>
<sequence>MPDRKAKANPIRLPLTEKDTSSLANVPHPAKSAATSAKGKKRDIDSLMDAANAIVSNENQNQPKPGPKSIIKRGEIFDPDQHPNGFIMVGSIPEADIAELEDSSLNMSDMSDEDEDEDDLMLNIIKYSPSQIRNKIRSFINSGEMKVYQFCDAIGVSNGSYQRFMKESGQKGQWSDTYAGAHMFFLKRERMGIKIPRKKKNDNTPASKKAKTTSIDQDRTKMKSPSKNDLEDEYDVSSITLDGEDKPGGIAVYDTCDDVRTKINAHLREPGVTMASFNRAIARTYKKQVPSQEVTIQHKQLKDFLEKHGARSGCTSKVFYGSYIYFEKLRIKQNKPKSKKREEMEKMHGTKGLDIKTDQNHMHFWGMEGESFHEDSYGRTNLISGRGRKMII</sequence>
<feature type="region of interest" description="Disordered" evidence="1">
    <location>
        <begin position="54"/>
        <end position="77"/>
    </location>
</feature>
<reference evidence="3 4" key="1">
    <citation type="submission" date="2013-07" db="EMBL/GenBank/DDBJ databases">
        <title>The Genome Sequence of Kwoniella mangroviensis CBS10435.</title>
        <authorList>
            <consortium name="The Broad Institute Genome Sequencing Platform"/>
            <person name="Cuomo C."/>
            <person name="Litvintseva A."/>
            <person name="Chen Y."/>
            <person name="Heitman J."/>
            <person name="Sun S."/>
            <person name="Springer D."/>
            <person name="Dromer F."/>
            <person name="Young S.K."/>
            <person name="Zeng Q."/>
            <person name="Gargeya S."/>
            <person name="Fitzgerald M."/>
            <person name="Abouelleil A."/>
            <person name="Alvarado L."/>
            <person name="Berlin A.M."/>
            <person name="Chapman S.B."/>
            <person name="Dewar J."/>
            <person name="Goldberg J."/>
            <person name="Griggs A."/>
            <person name="Gujja S."/>
            <person name="Hansen M."/>
            <person name="Howarth C."/>
            <person name="Imamovic A."/>
            <person name="Larimer J."/>
            <person name="McCowan C."/>
            <person name="Murphy C."/>
            <person name="Pearson M."/>
            <person name="Priest M."/>
            <person name="Roberts A."/>
            <person name="Saif S."/>
            <person name="Shea T."/>
            <person name="Sykes S."/>
            <person name="Wortman J."/>
            <person name="Nusbaum C."/>
            <person name="Birren B."/>
        </authorList>
    </citation>
    <scope>NUCLEOTIDE SEQUENCE [LARGE SCALE GENOMIC DNA]</scope>
    <source>
        <strain evidence="3 4">CBS 10435</strain>
    </source>
</reference>
<dbReference type="PANTHER" id="PTHR42339">
    <property type="entry name" value="HISTONE H1"/>
    <property type="match status" value="1"/>
</dbReference>
<evidence type="ECO:0000256" key="1">
    <source>
        <dbReference type="SAM" id="MobiDB-lite"/>
    </source>
</evidence>
<protein>
    <recommendedName>
        <fullName evidence="2">DUF7726 domain-containing protein</fullName>
    </recommendedName>
</protein>